<sequence length="176" mass="19152">MPSYLGGIVLVGLLAALMTGATSFILQGSSNLTVDLYQHLINPDASEKKMMFASRLTVAIISVLGLIVAFNVTDIVSFYQWALRLSAATLVFPFLAIMFWRRVTRIAVESSILIAAAATLAYPYLGVPIDHTIFGLSISLLSVIIVSLLTSHASTEQVKAVYWENLKSSERKKVGE</sequence>
<keyword evidence="7 14" id="KW-1133">Transmembrane helix</keyword>
<feature type="transmembrane region" description="Helical" evidence="14">
    <location>
        <begin position="52"/>
        <end position="72"/>
    </location>
</feature>
<evidence type="ECO:0000256" key="8">
    <source>
        <dbReference type="ARBA" id="ARBA00023053"/>
    </source>
</evidence>
<dbReference type="STRING" id="570947.SAMN05421687_1036"/>
<name>A0A1N7IYV2_9BACI</name>
<evidence type="ECO:0000313" key="16">
    <source>
        <dbReference type="Proteomes" id="UP000187608"/>
    </source>
</evidence>
<evidence type="ECO:0000256" key="12">
    <source>
        <dbReference type="ARBA" id="ARBA00033708"/>
    </source>
</evidence>
<keyword evidence="4" id="KW-1003">Cell membrane</keyword>
<feature type="transmembrane region" description="Helical" evidence="14">
    <location>
        <begin position="6"/>
        <end position="26"/>
    </location>
</feature>
<keyword evidence="10 14" id="KW-0472">Membrane</keyword>
<keyword evidence="16" id="KW-1185">Reference proteome</keyword>
<dbReference type="EMBL" id="FTOC01000003">
    <property type="protein sequence ID" value="SIS42260.1"/>
    <property type="molecule type" value="Genomic_DNA"/>
</dbReference>
<feature type="transmembrane region" description="Helical" evidence="14">
    <location>
        <begin position="78"/>
        <end position="99"/>
    </location>
</feature>
<keyword evidence="3" id="KW-0813">Transport</keyword>
<evidence type="ECO:0000256" key="3">
    <source>
        <dbReference type="ARBA" id="ARBA00022448"/>
    </source>
</evidence>
<evidence type="ECO:0000313" key="15">
    <source>
        <dbReference type="EMBL" id="SIS42260.1"/>
    </source>
</evidence>
<keyword evidence="11" id="KW-0739">Sodium transport</keyword>
<evidence type="ECO:0000256" key="13">
    <source>
        <dbReference type="RuleBase" id="RU362091"/>
    </source>
</evidence>
<evidence type="ECO:0000256" key="2">
    <source>
        <dbReference type="ARBA" id="ARBA00006434"/>
    </source>
</evidence>
<dbReference type="Pfam" id="PF00474">
    <property type="entry name" value="SSF"/>
    <property type="match status" value="1"/>
</dbReference>
<dbReference type="AlphaFoldDB" id="A0A1N7IYV2"/>
<feature type="transmembrane region" description="Helical" evidence="14">
    <location>
        <begin position="131"/>
        <end position="149"/>
    </location>
</feature>
<proteinExistence type="inferred from homology"/>
<keyword evidence="9" id="KW-0406">Ion transport</keyword>
<evidence type="ECO:0000256" key="5">
    <source>
        <dbReference type="ARBA" id="ARBA00022692"/>
    </source>
</evidence>
<keyword evidence="5 14" id="KW-0812">Transmembrane</keyword>
<protein>
    <submittedName>
        <fullName evidence="15">Solute:Na+ symporter, SSS family</fullName>
    </submittedName>
</protein>
<comment type="subcellular location">
    <subcellularLocation>
        <location evidence="1">Cell membrane</location>
        <topology evidence="1">Multi-pass membrane protein</topology>
    </subcellularLocation>
</comment>
<dbReference type="Gene3D" id="1.20.1730.10">
    <property type="entry name" value="Sodium/glucose cotransporter"/>
    <property type="match status" value="1"/>
</dbReference>
<dbReference type="Proteomes" id="UP000187608">
    <property type="component" value="Unassembled WGS sequence"/>
</dbReference>
<evidence type="ECO:0000256" key="6">
    <source>
        <dbReference type="ARBA" id="ARBA00022847"/>
    </source>
</evidence>
<dbReference type="InterPro" id="IPR001734">
    <property type="entry name" value="Na/solute_symporter"/>
</dbReference>
<accession>A0A1N7IYV2</accession>
<comment type="similarity">
    <text evidence="2 13">Belongs to the sodium:solute symporter (SSF) (TC 2.A.21) family.</text>
</comment>
<feature type="transmembrane region" description="Helical" evidence="14">
    <location>
        <begin position="106"/>
        <end position="125"/>
    </location>
</feature>
<dbReference type="GO" id="GO:0015293">
    <property type="term" value="F:symporter activity"/>
    <property type="evidence" value="ECO:0007669"/>
    <property type="project" value="UniProtKB-KW"/>
</dbReference>
<evidence type="ECO:0000256" key="7">
    <source>
        <dbReference type="ARBA" id="ARBA00022989"/>
    </source>
</evidence>
<evidence type="ECO:0000256" key="10">
    <source>
        <dbReference type="ARBA" id="ARBA00023136"/>
    </source>
</evidence>
<evidence type="ECO:0000256" key="4">
    <source>
        <dbReference type="ARBA" id="ARBA00022475"/>
    </source>
</evidence>
<organism evidence="15 16">
    <name type="scientific">Salimicrobium flavidum</name>
    <dbReference type="NCBI Taxonomy" id="570947"/>
    <lineage>
        <taxon>Bacteria</taxon>
        <taxon>Bacillati</taxon>
        <taxon>Bacillota</taxon>
        <taxon>Bacilli</taxon>
        <taxon>Bacillales</taxon>
        <taxon>Bacillaceae</taxon>
        <taxon>Salimicrobium</taxon>
    </lineage>
</organism>
<dbReference type="GO" id="GO:0006814">
    <property type="term" value="P:sodium ion transport"/>
    <property type="evidence" value="ECO:0007669"/>
    <property type="project" value="UniProtKB-KW"/>
</dbReference>
<reference evidence="16" key="1">
    <citation type="submission" date="2017-01" db="EMBL/GenBank/DDBJ databases">
        <authorList>
            <person name="Varghese N."/>
            <person name="Submissions S."/>
        </authorList>
    </citation>
    <scope>NUCLEOTIDE SEQUENCE [LARGE SCALE GENOMIC DNA]</scope>
    <source>
        <strain evidence="16">DSM 23127</strain>
    </source>
</reference>
<dbReference type="PANTHER" id="PTHR48086:SF3">
    <property type="entry name" value="SODIUM_PROLINE SYMPORTER"/>
    <property type="match status" value="1"/>
</dbReference>
<evidence type="ECO:0000256" key="1">
    <source>
        <dbReference type="ARBA" id="ARBA00004651"/>
    </source>
</evidence>
<gene>
    <name evidence="15" type="ORF">SAMN05421687_1036</name>
</gene>
<evidence type="ECO:0000256" key="14">
    <source>
        <dbReference type="SAM" id="Phobius"/>
    </source>
</evidence>
<dbReference type="InterPro" id="IPR038377">
    <property type="entry name" value="Na/Glc_symporter_sf"/>
</dbReference>
<dbReference type="PROSITE" id="PS50283">
    <property type="entry name" value="NA_SOLUT_SYMP_3"/>
    <property type="match status" value="1"/>
</dbReference>
<keyword evidence="8" id="KW-0915">Sodium</keyword>
<comment type="catalytic activity">
    <reaction evidence="12">
        <text>L-proline(in) + Na(+)(in) = L-proline(out) + Na(+)(out)</text>
        <dbReference type="Rhea" id="RHEA:28967"/>
        <dbReference type="ChEBI" id="CHEBI:29101"/>
        <dbReference type="ChEBI" id="CHEBI:60039"/>
    </reaction>
</comment>
<evidence type="ECO:0000256" key="11">
    <source>
        <dbReference type="ARBA" id="ARBA00023201"/>
    </source>
</evidence>
<keyword evidence="6" id="KW-0769">Symport</keyword>
<dbReference type="InterPro" id="IPR050277">
    <property type="entry name" value="Sodium:Solute_Symporter"/>
</dbReference>
<dbReference type="PANTHER" id="PTHR48086">
    <property type="entry name" value="SODIUM/PROLINE SYMPORTER-RELATED"/>
    <property type="match status" value="1"/>
</dbReference>
<dbReference type="GO" id="GO:0005886">
    <property type="term" value="C:plasma membrane"/>
    <property type="evidence" value="ECO:0007669"/>
    <property type="project" value="UniProtKB-SubCell"/>
</dbReference>
<evidence type="ECO:0000256" key="9">
    <source>
        <dbReference type="ARBA" id="ARBA00023065"/>
    </source>
</evidence>